<organism evidence="2 3">
    <name type="scientific">Haematococcus lacustris</name>
    <name type="common">Green alga</name>
    <name type="synonym">Haematococcus pluvialis</name>
    <dbReference type="NCBI Taxonomy" id="44745"/>
    <lineage>
        <taxon>Eukaryota</taxon>
        <taxon>Viridiplantae</taxon>
        <taxon>Chlorophyta</taxon>
        <taxon>core chlorophytes</taxon>
        <taxon>Chlorophyceae</taxon>
        <taxon>CS clade</taxon>
        <taxon>Chlamydomonadales</taxon>
        <taxon>Haematococcaceae</taxon>
        <taxon>Haematococcus</taxon>
    </lineage>
</organism>
<evidence type="ECO:0000256" key="1">
    <source>
        <dbReference type="SAM" id="Phobius"/>
    </source>
</evidence>
<feature type="transmembrane region" description="Helical" evidence="1">
    <location>
        <begin position="107"/>
        <end position="129"/>
    </location>
</feature>
<dbReference type="EMBL" id="BLLF01002884">
    <property type="protein sequence ID" value="GFH25672.1"/>
    <property type="molecule type" value="Genomic_DNA"/>
</dbReference>
<feature type="transmembrane region" description="Helical" evidence="1">
    <location>
        <begin position="67"/>
        <end position="87"/>
    </location>
</feature>
<reference evidence="2 3" key="1">
    <citation type="submission" date="2020-02" db="EMBL/GenBank/DDBJ databases">
        <title>Draft genome sequence of Haematococcus lacustris strain NIES-144.</title>
        <authorList>
            <person name="Morimoto D."/>
            <person name="Nakagawa S."/>
            <person name="Yoshida T."/>
            <person name="Sawayama S."/>
        </authorList>
    </citation>
    <scope>NUCLEOTIDE SEQUENCE [LARGE SCALE GENOMIC DNA]</scope>
    <source>
        <strain evidence="2 3">NIES-144</strain>
    </source>
</reference>
<feature type="transmembrane region" description="Helical" evidence="1">
    <location>
        <begin position="150"/>
        <end position="172"/>
    </location>
</feature>
<name>A0A6A0A4I7_HAELA</name>
<evidence type="ECO:0008006" key="4">
    <source>
        <dbReference type="Google" id="ProtNLM"/>
    </source>
</evidence>
<gene>
    <name evidence="2" type="ORF">HaLaN_23674</name>
</gene>
<keyword evidence="3" id="KW-1185">Reference proteome</keyword>
<sequence length="217" mass="23360">VTSQRGQKQAGPLAGLQGLLRSSSQGASVKGWQLKLLERRQMGSRSVYTPQELFVEGSLIAHNETVFIAWLSMSITFSGLACVVLGFQATAYRDLNLVNHSMLLELTAFSLLACGVVAAAFSIASIWSRSPSPQNHRYLVGNSVRDRRRGLIMALLIVGVFVALLVCNLYDLCDLLHPPTNPSPAPDSDDDGWGVGRYGAMAAAGMGLRSWRGVVAL</sequence>
<dbReference type="Proteomes" id="UP000485058">
    <property type="component" value="Unassembled WGS sequence"/>
</dbReference>
<keyword evidence="1" id="KW-0472">Membrane</keyword>
<keyword evidence="1" id="KW-1133">Transmembrane helix</keyword>
<evidence type="ECO:0000313" key="2">
    <source>
        <dbReference type="EMBL" id="GFH25672.1"/>
    </source>
</evidence>
<keyword evidence="1" id="KW-0812">Transmembrane</keyword>
<accession>A0A6A0A4I7</accession>
<dbReference type="AlphaFoldDB" id="A0A6A0A4I7"/>
<comment type="caution">
    <text evidence="2">The sequence shown here is derived from an EMBL/GenBank/DDBJ whole genome shotgun (WGS) entry which is preliminary data.</text>
</comment>
<evidence type="ECO:0000313" key="3">
    <source>
        <dbReference type="Proteomes" id="UP000485058"/>
    </source>
</evidence>
<proteinExistence type="predicted"/>
<feature type="non-terminal residue" evidence="2">
    <location>
        <position position="1"/>
    </location>
</feature>
<protein>
    <recommendedName>
        <fullName evidence="4">DUF202 domain-containing protein</fullName>
    </recommendedName>
</protein>